<name>A0A8B6EV64_MYTGA</name>
<dbReference type="OrthoDB" id="6123156at2759"/>
<keyword evidence="4" id="KW-1185">Reference proteome</keyword>
<dbReference type="InterPro" id="IPR008983">
    <property type="entry name" value="Tumour_necrosis_fac-like_dom"/>
</dbReference>
<evidence type="ECO:0000313" key="3">
    <source>
        <dbReference type="EMBL" id="VDI40508.1"/>
    </source>
</evidence>
<dbReference type="Gene3D" id="2.60.120.40">
    <property type="match status" value="1"/>
</dbReference>
<proteinExistence type="predicted"/>
<dbReference type="AlphaFoldDB" id="A0A8B6EV64"/>
<feature type="coiled-coil region" evidence="1">
    <location>
        <begin position="60"/>
        <end position="98"/>
    </location>
</feature>
<accession>A0A8B6EV64</accession>
<evidence type="ECO:0000313" key="4">
    <source>
        <dbReference type="Proteomes" id="UP000596742"/>
    </source>
</evidence>
<dbReference type="EMBL" id="UYJE01005812">
    <property type="protein sequence ID" value="VDI40508.1"/>
    <property type="molecule type" value="Genomic_DNA"/>
</dbReference>
<evidence type="ECO:0000259" key="2">
    <source>
        <dbReference type="Pfam" id="PF00386"/>
    </source>
</evidence>
<dbReference type="Pfam" id="PF00386">
    <property type="entry name" value="C1q"/>
    <property type="match status" value="1"/>
</dbReference>
<comment type="caution">
    <text evidence="3">The sequence shown here is derived from an EMBL/GenBank/DDBJ whole genome shotgun (WGS) entry which is preliminary data.</text>
</comment>
<protein>
    <recommendedName>
        <fullName evidence="2">C1q domain-containing protein</fullName>
    </recommendedName>
</protein>
<evidence type="ECO:0000256" key="1">
    <source>
        <dbReference type="SAM" id="Coils"/>
    </source>
</evidence>
<reference evidence="3" key="1">
    <citation type="submission" date="2018-11" db="EMBL/GenBank/DDBJ databases">
        <authorList>
            <person name="Alioto T."/>
            <person name="Alioto T."/>
        </authorList>
    </citation>
    <scope>NUCLEOTIDE SEQUENCE</scope>
</reference>
<sequence>MTDDHYETLFRFFLDERKTRMQLQQYVLNLEAKFDKLAQQCNNCQSVSTQPRVTKPKNETEELEAKYKELTSKFESMKLKLEQELASTQNKTSMLEQEVINLKQVKSIDQLQTLSNVKQKVQTLTADIQSVIVSNQARSQDLIAMHNDQNTSKQRIIVLESNAKSMENNQSLIMASMKVLVDNSQQTLIAKIDNNTRQIQENNEYVGFTAFGAGHGRKSAGYQLKFPAIKSSFGISNVSSIKNTGTFICEKKGLYIILVTVMSCLSSGNRFAIYRNNRQFMVYYVGYSSGCDSGTGTAVVKLHVGDAINVRNVEGNVDLYDSLSSFSAFSLN</sequence>
<dbReference type="SUPFAM" id="SSF49842">
    <property type="entry name" value="TNF-like"/>
    <property type="match status" value="1"/>
</dbReference>
<feature type="domain" description="C1q" evidence="2">
    <location>
        <begin position="243"/>
        <end position="330"/>
    </location>
</feature>
<dbReference type="InterPro" id="IPR001073">
    <property type="entry name" value="C1q_dom"/>
</dbReference>
<dbReference type="Proteomes" id="UP000596742">
    <property type="component" value="Unassembled WGS sequence"/>
</dbReference>
<organism evidence="3 4">
    <name type="scientific">Mytilus galloprovincialis</name>
    <name type="common">Mediterranean mussel</name>
    <dbReference type="NCBI Taxonomy" id="29158"/>
    <lineage>
        <taxon>Eukaryota</taxon>
        <taxon>Metazoa</taxon>
        <taxon>Spiralia</taxon>
        <taxon>Lophotrochozoa</taxon>
        <taxon>Mollusca</taxon>
        <taxon>Bivalvia</taxon>
        <taxon>Autobranchia</taxon>
        <taxon>Pteriomorphia</taxon>
        <taxon>Mytilida</taxon>
        <taxon>Mytiloidea</taxon>
        <taxon>Mytilidae</taxon>
        <taxon>Mytilinae</taxon>
        <taxon>Mytilus</taxon>
    </lineage>
</organism>
<keyword evidence="1" id="KW-0175">Coiled coil</keyword>
<gene>
    <name evidence="3" type="ORF">MGAL_10B042197</name>
</gene>